<proteinExistence type="predicted"/>
<protein>
    <submittedName>
        <fullName evidence="1">GrpB family protein</fullName>
    </submittedName>
</protein>
<dbReference type="Proteomes" id="UP001164803">
    <property type="component" value="Chromosome"/>
</dbReference>
<sequence length="184" mass="21197">MDKEELGKLYPITVVEYDAKWTTSYEQERNIIVNILGPETALSVEHIGSAAVPNLSAKPTIDILVEIPDAPGVNELIISKMSENNYILMQEQTSHLMFVKGYTPTGLEEISFHIHMGTRNQAFLWDRIYFRDYLRMYPSVASEYESLKLKLAEIYKHDRDAYTENKGDFIRKITSRAKESLSTR</sequence>
<dbReference type="SUPFAM" id="SSF81301">
    <property type="entry name" value="Nucleotidyltransferase"/>
    <property type="match status" value="1"/>
</dbReference>
<dbReference type="PANTHER" id="PTHR34822:SF1">
    <property type="entry name" value="GRPB FAMILY PROTEIN"/>
    <property type="match status" value="1"/>
</dbReference>
<organism evidence="1 2">
    <name type="scientific">Alicyclobacillus dauci</name>
    <dbReference type="NCBI Taxonomy" id="1475485"/>
    <lineage>
        <taxon>Bacteria</taxon>
        <taxon>Bacillati</taxon>
        <taxon>Bacillota</taxon>
        <taxon>Bacilli</taxon>
        <taxon>Bacillales</taxon>
        <taxon>Alicyclobacillaceae</taxon>
        <taxon>Alicyclobacillus</taxon>
    </lineage>
</organism>
<evidence type="ECO:0000313" key="1">
    <source>
        <dbReference type="EMBL" id="WAH35883.1"/>
    </source>
</evidence>
<dbReference type="Gene3D" id="3.30.460.10">
    <property type="entry name" value="Beta Polymerase, domain 2"/>
    <property type="match status" value="1"/>
</dbReference>
<keyword evidence="2" id="KW-1185">Reference proteome</keyword>
<dbReference type="Pfam" id="PF04229">
    <property type="entry name" value="GrpB"/>
    <property type="match status" value="1"/>
</dbReference>
<name>A0ABY6Z037_9BACL</name>
<reference evidence="1" key="1">
    <citation type="submission" date="2022-08" db="EMBL/GenBank/DDBJ databases">
        <title>Alicyclobacillus dauci DSM2870, complete genome.</title>
        <authorList>
            <person name="Wang Q."/>
            <person name="Cai R."/>
            <person name="Wang Z."/>
        </authorList>
    </citation>
    <scope>NUCLEOTIDE SEQUENCE</scope>
    <source>
        <strain evidence="1">DSM 28700</strain>
    </source>
</reference>
<dbReference type="RefSeq" id="WP_268043171.1">
    <property type="nucleotide sequence ID" value="NZ_CP104064.1"/>
</dbReference>
<dbReference type="InterPro" id="IPR007344">
    <property type="entry name" value="GrpB/CoaE"/>
</dbReference>
<dbReference type="PANTHER" id="PTHR34822">
    <property type="entry name" value="GRPB DOMAIN PROTEIN (AFU_ORTHOLOGUE AFUA_1G01530)"/>
    <property type="match status" value="1"/>
</dbReference>
<dbReference type="EMBL" id="CP104064">
    <property type="protein sequence ID" value="WAH35883.1"/>
    <property type="molecule type" value="Genomic_DNA"/>
</dbReference>
<accession>A0ABY6Z037</accession>
<dbReference type="InterPro" id="IPR043519">
    <property type="entry name" value="NT_sf"/>
</dbReference>
<evidence type="ECO:0000313" key="2">
    <source>
        <dbReference type="Proteomes" id="UP001164803"/>
    </source>
</evidence>
<gene>
    <name evidence="1" type="ORF">NZD86_16655</name>
</gene>